<keyword evidence="5 7" id="KW-0408">Iron</keyword>
<evidence type="ECO:0008006" key="12">
    <source>
        <dbReference type="Google" id="ProtNLM"/>
    </source>
</evidence>
<evidence type="ECO:0000256" key="6">
    <source>
        <dbReference type="ARBA" id="ARBA00023033"/>
    </source>
</evidence>
<protein>
    <recommendedName>
        <fullName evidence="12">Cytochrome P450</fullName>
    </recommendedName>
</protein>
<dbReference type="PRINTS" id="PR00385">
    <property type="entry name" value="P450"/>
</dbReference>
<comment type="similarity">
    <text evidence="1 8">Belongs to the cytochrome P450 family.</text>
</comment>
<dbReference type="PROSITE" id="PS00086">
    <property type="entry name" value="CYTOCHROME_P450"/>
    <property type="match status" value="1"/>
</dbReference>
<dbReference type="Pfam" id="PF00067">
    <property type="entry name" value="p450"/>
    <property type="match status" value="1"/>
</dbReference>
<dbReference type="GO" id="GO:0046872">
    <property type="term" value="F:metal ion binding"/>
    <property type="evidence" value="ECO:0007669"/>
    <property type="project" value="UniProtKB-KW"/>
</dbReference>
<dbReference type="Gene3D" id="1.10.630.10">
    <property type="entry name" value="Cytochrome P450"/>
    <property type="match status" value="1"/>
</dbReference>
<name>A0ABD3KB80_EUCGL</name>
<evidence type="ECO:0000313" key="10">
    <source>
        <dbReference type="EMBL" id="KAL3734081.1"/>
    </source>
</evidence>
<sequence length="526" mass="59087">MLHSAKMDSLLQDLPRLSGIIPAILVLLIFVLFKSISSSKLKTPPEPLGAWPIIGHLPILAKSKLHHKTLASLADQCGPIFNVRCGTFQALVVSGSEIAKECFTKNDIAVSTRPRYLAQEILGYSYAMFPFAPYGPYWRQVRKMATLELLSSRRVKSLLNPIQASEADVAIQELHKLWIESKDDSGHVIIDLRPWFAKLTLNVILRIVAGKRYRTADEEEKQRCQKALREFFHLFGAFLPSDAFPFLRWLDLGGREKAMKRTAEELDEIMGGWLEDHKRDNKNLGETSGSGDFMDVMLSVLNDDEIGGYDANTIIKATCLAMIAGGSDTSMVTLTWAISLLLNNLHSLKKAQKELDAQIGKQRHVKEGDIASLTYLQAIVKETLRLHPAAPLSGPRQFTEDCTVGEYHVPKGTWLILNIWKIQTDPRTWPDPLEFRPERFLSSHKDVDVKDSNFALLPFGGGRRICPGISFGLEMVHFLLAKFLHAFKISTVDNSPVDMSEIFGPTILKATPLEVMLKPRLTRELY</sequence>
<evidence type="ECO:0000256" key="5">
    <source>
        <dbReference type="ARBA" id="ARBA00023004"/>
    </source>
</evidence>
<evidence type="ECO:0000256" key="7">
    <source>
        <dbReference type="PIRSR" id="PIRSR602401-1"/>
    </source>
</evidence>
<keyword evidence="3 7" id="KW-0479">Metal-binding</keyword>
<keyword evidence="4 8" id="KW-0560">Oxidoreductase</keyword>
<dbReference type="InterPro" id="IPR036396">
    <property type="entry name" value="Cyt_P450_sf"/>
</dbReference>
<dbReference type="GO" id="GO:0016709">
    <property type="term" value="F:oxidoreductase activity, acting on paired donors, with incorporation or reduction of molecular oxygen, NAD(P)H as one donor, and incorporation of one atom of oxygen"/>
    <property type="evidence" value="ECO:0007669"/>
    <property type="project" value="UniProtKB-ARBA"/>
</dbReference>
<evidence type="ECO:0000256" key="1">
    <source>
        <dbReference type="ARBA" id="ARBA00010617"/>
    </source>
</evidence>
<dbReference type="AlphaFoldDB" id="A0ABD3KB80"/>
<accession>A0ABD3KB80</accession>
<proteinExistence type="inferred from homology"/>
<dbReference type="EMBL" id="JBJKBG010000006">
    <property type="protein sequence ID" value="KAL3734081.1"/>
    <property type="molecule type" value="Genomic_DNA"/>
</dbReference>
<evidence type="ECO:0000256" key="8">
    <source>
        <dbReference type="RuleBase" id="RU000461"/>
    </source>
</evidence>
<dbReference type="InterPro" id="IPR002401">
    <property type="entry name" value="Cyt_P450_E_grp-I"/>
</dbReference>
<dbReference type="InterPro" id="IPR050651">
    <property type="entry name" value="Plant_Cytochrome_P450_Monoox"/>
</dbReference>
<evidence type="ECO:0000256" key="4">
    <source>
        <dbReference type="ARBA" id="ARBA00023002"/>
    </source>
</evidence>
<keyword evidence="11" id="KW-1185">Reference proteome</keyword>
<dbReference type="InterPro" id="IPR017972">
    <property type="entry name" value="Cyt_P450_CS"/>
</dbReference>
<dbReference type="SUPFAM" id="SSF48264">
    <property type="entry name" value="Cytochrome P450"/>
    <property type="match status" value="1"/>
</dbReference>
<organism evidence="10 11">
    <name type="scientific">Eucalyptus globulus</name>
    <name type="common">Tasmanian blue gum</name>
    <dbReference type="NCBI Taxonomy" id="34317"/>
    <lineage>
        <taxon>Eukaryota</taxon>
        <taxon>Viridiplantae</taxon>
        <taxon>Streptophyta</taxon>
        <taxon>Embryophyta</taxon>
        <taxon>Tracheophyta</taxon>
        <taxon>Spermatophyta</taxon>
        <taxon>Magnoliopsida</taxon>
        <taxon>eudicotyledons</taxon>
        <taxon>Gunneridae</taxon>
        <taxon>Pentapetalae</taxon>
        <taxon>rosids</taxon>
        <taxon>malvids</taxon>
        <taxon>Myrtales</taxon>
        <taxon>Myrtaceae</taxon>
        <taxon>Myrtoideae</taxon>
        <taxon>Eucalypteae</taxon>
        <taxon>Eucalyptus</taxon>
    </lineage>
</organism>
<dbReference type="InterPro" id="IPR001128">
    <property type="entry name" value="Cyt_P450"/>
</dbReference>
<dbReference type="FunFam" id="1.10.630.10:FF:000026">
    <property type="entry name" value="Cytochrome P450 82C4"/>
    <property type="match status" value="1"/>
</dbReference>
<dbReference type="CDD" id="cd20654">
    <property type="entry name" value="CYP82"/>
    <property type="match status" value="1"/>
</dbReference>
<feature type="binding site" description="axial binding residue" evidence="7">
    <location>
        <position position="466"/>
    </location>
    <ligand>
        <name>heme</name>
        <dbReference type="ChEBI" id="CHEBI:30413"/>
    </ligand>
    <ligandPart>
        <name>Fe</name>
        <dbReference type="ChEBI" id="CHEBI:18248"/>
    </ligandPart>
</feature>
<keyword evidence="9" id="KW-1133">Transmembrane helix</keyword>
<evidence type="ECO:0000313" key="11">
    <source>
        <dbReference type="Proteomes" id="UP001634007"/>
    </source>
</evidence>
<comment type="caution">
    <text evidence="10">The sequence shown here is derived from an EMBL/GenBank/DDBJ whole genome shotgun (WGS) entry which is preliminary data.</text>
</comment>
<dbReference type="PANTHER" id="PTHR47947:SF49">
    <property type="entry name" value="CYTOCHROME P450 FAMILY PROTEIN"/>
    <property type="match status" value="1"/>
</dbReference>
<dbReference type="PANTHER" id="PTHR47947">
    <property type="entry name" value="CYTOCHROME P450 82C3-RELATED"/>
    <property type="match status" value="1"/>
</dbReference>
<keyword evidence="6 8" id="KW-0503">Monooxygenase</keyword>
<dbReference type="PRINTS" id="PR00463">
    <property type="entry name" value="EP450I"/>
</dbReference>
<evidence type="ECO:0000256" key="9">
    <source>
        <dbReference type="SAM" id="Phobius"/>
    </source>
</evidence>
<keyword evidence="9" id="KW-0812">Transmembrane</keyword>
<evidence type="ECO:0000256" key="2">
    <source>
        <dbReference type="ARBA" id="ARBA00022617"/>
    </source>
</evidence>
<gene>
    <name evidence="10" type="ORF">ACJRO7_023435</name>
</gene>
<keyword evidence="2 7" id="KW-0349">Heme</keyword>
<feature type="transmembrane region" description="Helical" evidence="9">
    <location>
        <begin position="14"/>
        <end position="33"/>
    </location>
</feature>
<comment type="cofactor">
    <cofactor evidence="7">
        <name>heme</name>
        <dbReference type="ChEBI" id="CHEBI:30413"/>
    </cofactor>
</comment>
<dbReference type="Proteomes" id="UP001634007">
    <property type="component" value="Unassembled WGS sequence"/>
</dbReference>
<keyword evidence="9" id="KW-0472">Membrane</keyword>
<evidence type="ECO:0000256" key="3">
    <source>
        <dbReference type="ARBA" id="ARBA00022723"/>
    </source>
</evidence>
<reference evidence="10 11" key="1">
    <citation type="submission" date="2024-11" db="EMBL/GenBank/DDBJ databases">
        <title>Chromosome-level genome assembly of Eucalyptus globulus Labill. provides insights into its genome evolution.</title>
        <authorList>
            <person name="Li X."/>
        </authorList>
    </citation>
    <scope>NUCLEOTIDE SEQUENCE [LARGE SCALE GENOMIC DNA]</scope>
    <source>
        <strain evidence="10">CL2024</strain>
        <tissue evidence="10">Fresh tender leaves</tissue>
    </source>
</reference>